<name>A0A5N6VGV9_9EURO</name>
<keyword evidence="2" id="KW-1185">Reference proteome</keyword>
<proteinExistence type="predicted"/>
<accession>A0A5N6VGV9</accession>
<gene>
    <name evidence="1" type="ORF">BDV41DRAFT_36555</name>
</gene>
<evidence type="ECO:0000313" key="1">
    <source>
        <dbReference type="EMBL" id="KAE8307724.1"/>
    </source>
</evidence>
<sequence>MPDLGAFSFLFCSFLLTPRFSDTQREVFLCLLSLWIGFPDVVLVGTRYSPCVKGIVHYFSTTYCYHRWGGMPLSICTKSSILSFLVVIMNDNN</sequence>
<dbReference type="AlphaFoldDB" id="A0A5N6VGV9"/>
<dbReference type="EMBL" id="ML738400">
    <property type="protein sequence ID" value="KAE8307724.1"/>
    <property type="molecule type" value="Genomic_DNA"/>
</dbReference>
<reference evidence="2" key="1">
    <citation type="submission" date="2019-04" db="EMBL/GenBank/DDBJ databases">
        <title>Friends and foes A comparative genomics studyof 23 Aspergillus species from section Flavi.</title>
        <authorList>
            <consortium name="DOE Joint Genome Institute"/>
            <person name="Kjaerbolling I."/>
            <person name="Vesth T."/>
            <person name="Frisvad J.C."/>
            <person name="Nybo J.L."/>
            <person name="Theobald S."/>
            <person name="Kildgaard S."/>
            <person name="Isbrandt T."/>
            <person name="Kuo A."/>
            <person name="Sato A."/>
            <person name="Lyhne E.K."/>
            <person name="Kogle M.E."/>
            <person name="Wiebenga A."/>
            <person name="Kun R.S."/>
            <person name="Lubbers R.J."/>
            <person name="Makela M.R."/>
            <person name="Barry K."/>
            <person name="Chovatia M."/>
            <person name="Clum A."/>
            <person name="Daum C."/>
            <person name="Haridas S."/>
            <person name="He G."/>
            <person name="LaButti K."/>
            <person name="Lipzen A."/>
            <person name="Mondo S."/>
            <person name="Riley R."/>
            <person name="Salamov A."/>
            <person name="Simmons B.A."/>
            <person name="Magnuson J.K."/>
            <person name="Henrissat B."/>
            <person name="Mortensen U.H."/>
            <person name="Larsen T.O."/>
            <person name="Devries R.P."/>
            <person name="Grigoriev I.V."/>
            <person name="Machida M."/>
            <person name="Baker S.E."/>
            <person name="Andersen M.R."/>
        </authorList>
    </citation>
    <scope>NUCLEOTIDE SEQUENCE [LARGE SCALE GENOMIC DNA]</scope>
    <source>
        <strain evidence="2">CBS 130015</strain>
    </source>
</reference>
<evidence type="ECO:0000313" key="2">
    <source>
        <dbReference type="Proteomes" id="UP000325433"/>
    </source>
</evidence>
<organism evidence="1 2">
    <name type="scientific">Aspergillus transmontanensis</name>
    <dbReference type="NCBI Taxonomy" id="1034304"/>
    <lineage>
        <taxon>Eukaryota</taxon>
        <taxon>Fungi</taxon>
        <taxon>Dikarya</taxon>
        <taxon>Ascomycota</taxon>
        <taxon>Pezizomycotina</taxon>
        <taxon>Eurotiomycetes</taxon>
        <taxon>Eurotiomycetidae</taxon>
        <taxon>Eurotiales</taxon>
        <taxon>Aspergillaceae</taxon>
        <taxon>Aspergillus</taxon>
        <taxon>Aspergillus subgen. Circumdati</taxon>
    </lineage>
</organism>
<dbReference type="Proteomes" id="UP000325433">
    <property type="component" value="Unassembled WGS sequence"/>
</dbReference>
<protein>
    <submittedName>
        <fullName evidence="1">Uncharacterized protein</fullName>
    </submittedName>
</protein>